<keyword evidence="3" id="KW-0902">Two-component regulatory system</keyword>
<dbReference type="Pfam" id="PF02518">
    <property type="entry name" value="HATPase_c"/>
    <property type="match status" value="1"/>
</dbReference>
<accession>A0A386WEZ4</accession>
<dbReference type="CDD" id="cd16917">
    <property type="entry name" value="HATPase_UhpB-NarQ-NarX-like"/>
    <property type="match status" value="1"/>
</dbReference>
<dbReference type="InterPro" id="IPR036890">
    <property type="entry name" value="HATPase_C_sf"/>
</dbReference>
<evidence type="ECO:0000256" key="3">
    <source>
        <dbReference type="ARBA" id="ARBA00023012"/>
    </source>
</evidence>
<evidence type="ECO:0000256" key="5">
    <source>
        <dbReference type="SAM" id="Phobius"/>
    </source>
</evidence>
<feature type="coiled-coil region" evidence="4">
    <location>
        <begin position="194"/>
        <end position="242"/>
    </location>
</feature>
<dbReference type="SMART" id="SM00387">
    <property type="entry name" value="HATPase_c"/>
    <property type="match status" value="1"/>
</dbReference>
<name>A0A386WEZ4_9ACTN</name>
<dbReference type="RefSeq" id="WP_120569277.1">
    <property type="nucleotide sequence ID" value="NZ_CP024087.1"/>
</dbReference>
<feature type="domain" description="Histidine kinase/HSP90-like ATPase" evidence="6">
    <location>
        <begin position="327"/>
        <end position="428"/>
    </location>
</feature>
<sequence>MTVTATAAASAVRSMSGAPPPAAEQPPLAVGLVGLLVAVRLCQVAAWPVAVLTGGTAGLHSMLGASTVYAVQTLAVVGVLAAVWRQRAVPPTVAVLDAAVAVMALLAGGLLTRPGAGTGFSHPALPAAIGAGLTVAFALSARRAAAWCTALAIAYLLGVHGTVSLGLVALSGAAANLLILVGMPVAAGLVVRALRHAEQRARSAAVRADAAEIRAADAEAALAEARRRLAAHTAHVAELAQQHRTLHDTVLPIIDGLVRGAVDAGDPAVRQRLAADAEHLRGLITSAGSTVGLRLVGELAGLARELAPTGLTVHRHITDVPEDVPPDVVRAIAGAVREALNNVIRHSGTSTAWVTVVGLTADDDERDPASLRVTVADRGRGFDPDRVRPRLGLSRSVRERIGEVGGEVRVDSGAGLGTTVEMTWPAGASTPTGS</sequence>
<feature type="transmembrane region" description="Helical" evidence="5">
    <location>
        <begin position="62"/>
        <end position="84"/>
    </location>
</feature>
<evidence type="ECO:0000313" key="8">
    <source>
        <dbReference type="Proteomes" id="UP000267804"/>
    </source>
</evidence>
<dbReference type="PANTHER" id="PTHR24421">
    <property type="entry name" value="NITRATE/NITRITE SENSOR PROTEIN NARX-RELATED"/>
    <property type="match status" value="1"/>
</dbReference>
<dbReference type="SUPFAM" id="SSF55874">
    <property type="entry name" value="ATPase domain of HSP90 chaperone/DNA topoisomerase II/histidine kinase"/>
    <property type="match status" value="1"/>
</dbReference>
<proteinExistence type="predicted"/>
<dbReference type="EMBL" id="CP024087">
    <property type="protein sequence ID" value="AYF26867.1"/>
    <property type="molecule type" value="Genomic_DNA"/>
</dbReference>
<keyword evidence="4" id="KW-0175">Coiled coil</keyword>
<dbReference type="GO" id="GO:0000160">
    <property type="term" value="P:phosphorelay signal transduction system"/>
    <property type="evidence" value="ECO:0007669"/>
    <property type="project" value="UniProtKB-KW"/>
</dbReference>
<evidence type="ECO:0000313" key="7">
    <source>
        <dbReference type="EMBL" id="AYF26867.1"/>
    </source>
</evidence>
<organism evidence="7 8">
    <name type="scientific">Micromonospora tulbaghiae</name>
    <dbReference type="NCBI Taxonomy" id="479978"/>
    <lineage>
        <taxon>Bacteria</taxon>
        <taxon>Bacillati</taxon>
        <taxon>Actinomycetota</taxon>
        <taxon>Actinomycetes</taxon>
        <taxon>Micromonosporales</taxon>
        <taxon>Micromonosporaceae</taxon>
        <taxon>Micromonospora</taxon>
    </lineage>
</organism>
<evidence type="ECO:0000259" key="6">
    <source>
        <dbReference type="SMART" id="SM00387"/>
    </source>
</evidence>
<dbReference type="InterPro" id="IPR050482">
    <property type="entry name" value="Sensor_HK_TwoCompSys"/>
</dbReference>
<feature type="transmembrane region" description="Helical" evidence="5">
    <location>
        <begin position="91"/>
        <end position="111"/>
    </location>
</feature>
<feature type="transmembrane region" description="Helical" evidence="5">
    <location>
        <begin position="123"/>
        <end position="139"/>
    </location>
</feature>
<feature type="transmembrane region" description="Helical" evidence="5">
    <location>
        <begin position="146"/>
        <end position="167"/>
    </location>
</feature>
<keyword evidence="5" id="KW-0472">Membrane</keyword>
<dbReference type="InterPro" id="IPR003594">
    <property type="entry name" value="HATPase_dom"/>
</dbReference>
<dbReference type="Proteomes" id="UP000267804">
    <property type="component" value="Chromosome"/>
</dbReference>
<keyword evidence="5" id="KW-0812">Transmembrane</keyword>
<evidence type="ECO:0000256" key="2">
    <source>
        <dbReference type="ARBA" id="ARBA00022777"/>
    </source>
</evidence>
<dbReference type="GO" id="GO:0016301">
    <property type="term" value="F:kinase activity"/>
    <property type="evidence" value="ECO:0007669"/>
    <property type="project" value="UniProtKB-KW"/>
</dbReference>
<reference evidence="7 8" key="1">
    <citation type="submission" date="2017-10" db="EMBL/GenBank/DDBJ databases">
        <title>Integration of genomic and chemical information greatly accelerates assignment of the full stereostructure of myelolactone, a potent inhibitor of myeloma from a marine-derived Micromonospora.</title>
        <authorList>
            <person name="Kim M.C."/>
            <person name="Machado H."/>
            <person name="Jensen P.R."/>
            <person name="Fenical W."/>
        </authorList>
    </citation>
    <scope>NUCLEOTIDE SEQUENCE [LARGE SCALE GENOMIC DNA]</scope>
    <source>
        <strain evidence="7 8">CNY-010</strain>
    </source>
</reference>
<protein>
    <recommendedName>
        <fullName evidence="6">Histidine kinase/HSP90-like ATPase domain-containing protein</fullName>
    </recommendedName>
</protein>
<keyword evidence="1" id="KW-0808">Transferase</keyword>
<keyword evidence="2" id="KW-0418">Kinase</keyword>
<gene>
    <name evidence="7" type="ORF">CSH63_05255</name>
</gene>
<feature type="transmembrane region" description="Helical" evidence="5">
    <location>
        <begin position="173"/>
        <end position="194"/>
    </location>
</feature>
<evidence type="ECO:0000256" key="4">
    <source>
        <dbReference type="SAM" id="Coils"/>
    </source>
</evidence>
<evidence type="ECO:0000256" key="1">
    <source>
        <dbReference type="ARBA" id="ARBA00022679"/>
    </source>
</evidence>
<dbReference type="KEGG" id="mtua:CSH63_05255"/>
<dbReference type="Gene3D" id="3.30.565.10">
    <property type="entry name" value="Histidine kinase-like ATPase, C-terminal domain"/>
    <property type="match status" value="1"/>
</dbReference>
<keyword evidence="5" id="KW-1133">Transmembrane helix</keyword>
<dbReference type="AlphaFoldDB" id="A0A386WEZ4"/>
<feature type="transmembrane region" description="Helical" evidence="5">
    <location>
        <begin position="28"/>
        <end position="50"/>
    </location>
</feature>